<sequence length="442" mass="46242">MDCAAKPTTTKWGSDMAPARPLLRAKPRQHGLTLIELMVALVAGLIFSLSVLIVQSALTRQNIQMSDVTQRDNQSRAALDLLTRDLSNAGFMLGGVQSRCSVTLAYNSTAPIGNAFFQYPVSAASQPLALPTTSSLSGTPDPSQYGSASQFTDMVVFSGTTSALQVPSNGNPATYVVQNSTTQAATGQGALNSSTLPLGSTTGINPNDAALLRMPLNGKLVCFRVPISNVGPSTSTSSTYVNSKSTNLFPSTGYAAFDPQLQAAGILPAGGQLTNANFIQSRLTDLGPQSTSTEQSVVYYIGNFGNGNGGTYPMLMRAVINAENDTFVGTPNPVAAGVVSLQALFGVDETNSSAVTNYLTWPDVVAGNYTSAVRSVLFAIVTKTLHGDPKYSGPTGGVVAIPSPGGTGNDSFVNYTVPAAYMNDRFSVLESEIAIRNQIWPH</sequence>
<keyword evidence="1" id="KW-0812">Transmembrane</keyword>
<dbReference type="NCBIfam" id="TIGR02532">
    <property type="entry name" value="IV_pilin_GFxxxE"/>
    <property type="match status" value="1"/>
</dbReference>
<comment type="caution">
    <text evidence="2">The sequence shown here is derived from an EMBL/GenBank/DDBJ whole genome shotgun (WGS) entry which is preliminary data.</text>
</comment>
<keyword evidence="1" id="KW-1133">Transmembrane helix</keyword>
<dbReference type="AlphaFoldDB" id="A0A1J5S896"/>
<dbReference type="PROSITE" id="PS00409">
    <property type="entry name" value="PROKAR_NTER_METHYL"/>
    <property type="match status" value="1"/>
</dbReference>
<dbReference type="Pfam" id="PF16074">
    <property type="entry name" value="PilW"/>
    <property type="match status" value="1"/>
</dbReference>
<reference evidence="2" key="1">
    <citation type="submission" date="2016-10" db="EMBL/GenBank/DDBJ databases">
        <title>Sequence of Gallionella enrichment culture.</title>
        <authorList>
            <person name="Poehlein A."/>
            <person name="Muehling M."/>
            <person name="Daniel R."/>
        </authorList>
    </citation>
    <scope>NUCLEOTIDE SEQUENCE</scope>
</reference>
<evidence type="ECO:0000313" key="2">
    <source>
        <dbReference type="EMBL" id="OIR00288.1"/>
    </source>
</evidence>
<dbReference type="EMBL" id="MLJW01000097">
    <property type="protein sequence ID" value="OIR00288.1"/>
    <property type="molecule type" value="Genomic_DNA"/>
</dbReference>
<evidence type="ECO:0008006" key="3">
    <source>
        <dbReference type="Google" id="ProtNLM"/>
    </source>
</evidence>
<accession>A0A1J5S896</accession>
<dbReference type="Pfam" id="PF07963">
    <property type="entry name" value="N_methyl"/>
    <property type="match status" value="1"/>
</dbReference>
<organism evidence="2">
    <name type="scientific">mine drainage metagenome</name>
    <dbReference type="NCBI Taxonomy" id="410659"/>
    <lineage>
        <taxon>unclassified sequences</taxon>
        <taxon>metagenomes</taxon>
        <taxon>ecological metagenomes</taxon>
    </lineage>
</organism>
<gene>
    <name evidence="2" type="ORF">GALL_177470</name>
</gene>
<name>A0A1J5S896_9ZZZZ</name>
<feature type="transmembrane region" description="Helical" evidence="1">
    <location>
        <begin position="34"/>
        <end position="58"/>
    </location>
</feature>
<keyword evidence="1" id="KW-0472">Membrane</keyword>
<proteinExistence type="predicted"/>
<dbReference type="InterPro" id="IPR032092">
    <property type="entry name" value="PilW"/>
</dbReference>
<evidence type="ECO:0000256" key="1">
    <source>
        <dbReference type="SAM" id="Phobius"/>
    </source>
</evidence>
<dbReference type="InterPro" id="IPR012902">
    <property type="entry name" value="N_methyl_site"/>
</dbReference>
<dbReference type="GO" id="GO:0043683">
    <property type="term" value="P:type IV pilus assembly"/>
    <property type="evidence" value="ECO:0007669"/>
    <property type="project" value="InterPro"/>
</dbReference>
<protein>
    <recommendedName>
        <fullName evidence="3">Prepilin-type N-terminal cleavage/methylation domain-containing protein</fullName>
    </recommendedName>
</protein>